<accession>A0AAV5RYG1</accession>
<gene>
    <name evidence="2" type="ORF">DAKH74_022640</name>
</gene>
<reference evidence="2 3" key="1">
    <citation type="journal article" date="2023" name="Elife">
        <title>Identification of key yeast species and microbe-microbe interactions impacting larval growth of Drosophila in the wild.</title>
        <authorList>
            <person name="Mure A."/>
            <person name="Sugiura Y."/>
            <person name="Maeda R."/>
            <person name="Honda K."/>
            <person name="Sakurai N."/>
            <person name="Takahashi Y."/>
            <person name="Watada M."/>
            <person name="Katoh T."/>
            <person name="Gotoh A."/>
            <person name="Gotoh Y."/>
            <person name="Taniguchi I."/>
            <person name="Nakamura K."/>
            <person name="Hayashi T."/>
            <person name="Katayama T."/>
            <person name="Uemura T."/>
            <person name="Hattori Y."/>
        </authorList>
    </citation>
    <scope>NUCLEOTIDE SEQUENCE [LARGE SCALE GENOMIC DNA]</scope>
    <source>
        <strain evidence="2 3">KH-74</strain>
    </source>
</reference>
<feature type="region of interest" description="Disordered" evidence="1">
    <location>
        <begin position="266"/>
        <end position="288"/>
    </location>
</feature>
<evidence type="ECO:0000256" key="1">
    <source>
        <dbReference type="SAM" id="MobiDB-lite"/>
    </source>
</evidence>
<evidence type="ECO:0000313" key="3">
    <source>
        <dbReference type="Proteomes" id="UP001377567"/>
    </source>
</evidence>
<keyword evidence="3" id="KW-1185">Reference proteome</keyword>
<comment type="caution">
    <text evidence="2">The sequence shown here is derived from an EMBL/GenBank/DDBJ whole genome shotgun (WGS) entry which is preliminary data.</text>
</comment>
<proteinExistence type="predicted"/>
<name>A0AAV5RYG1_MAUHU</name>
<dbReference type="AlphaFoldDB" id="A0AAV5RYG1"/>
<organism evidence="2 3">
    <name type="scientific">Maudiozyma humilis</name>
    <name type="common">Sour dough yeast</name>
    <name type="synonym">Kazachstania humilis</name>
    <dbReference type="NCBI Taxonomy" id="51915"/>
    <lineage>
        <taxon>Eukaryota</taxon>
        <taxon>Fungi</taxon>
        <taxon>Dikarya</taxon>
        <taxon>Ascomycota</taxon>
        <taxon>Saccharomycotina</taxon>
        <taxon>Saccharomycetes</taxon>
        <taxon>Saccharomycetales</taxon>
        <taxon>Saccharomycetaceae</taxon>
        <taxon>Maudiozyma</taxon>
    </lineage>
</organism>
<sequence length="379" mass="43498">MFVPTSVTALPIPTDSRSKGDYGYNYNDTNRSSAGYPLDNSDSLPRFMSLNDYESRRQDLQSASSDDSYYAHLFEAIVGEATSEFTQHSFQFGDNCEDNRTQSPTTDIEDQEMSPLFMPKSYITTPTNQLNIENSIGINDYDQKYSEFYTQYDNGNEFHMHFTYNREEGHIEGTNDDFTDIIHPKPRRSNKNVTIINEEAMYDEFLKDYDAVSLPKYKTSSTTDLNVRDAQPFSFEFPSTPPSQIGPTIPTEKFAAINAFDISEINNRGDSRASSTDNPQPRGPKFSLDSFPEAQLLEGYINSEANFVGDLQRPTFQLGDDTLPEVHKQDINNTKFKDSKEPDFIHKLHNKLHRYFSSAGYIDKVRFQEISYRFSKTYH</sequence>
<feature type="compositionally biased region" description="Polar residues" evidence="1">
    <location>
        <begin position="266"/>
        <end position="279"/>
    </location>
</feature>
<dbReference type="EMBL" id="BTGD01000005">
    <property type="protein sequence ID" value="GMM55648.1"/>
    <property type="molecule type" value="Genomic_DNA"/>
</dbReference>
<feature type="region of interest" description="Disordered" evidence="1">
    <location>
        <begin position="1"/>
        <end position="41"/>
    </location>
</feature>
<evidence type="ECO:0000313" key="2">
    <source>
        <dbReference type="EMBL" id="GMM55648.1"/>
    </source>
</evidence>
<protein>
    <submittedName>
        <fullName evidence="2">Uncharacterized protein</fullName>
    </submittedName>
</protein>
<dbReference type="Proteomes" id="UP001377567">
    <property type="component" value="Unassembled WGS sequence"/>
</dbReference>